<evidence type="ECO:0000256" key="5">
    <source>
        <dbReference type="ARBA" id="ARBA00018429"/>
    </source>
</evidence>
<reference evidence="13 14" key="1">
    <citation type="submission" date="2016-10" db="EMBL/GenBank/DDBJ databases">
        <authorList>
            <person name="de Groot N.N."/>
        </authorList>
    </citation>
    <scope>NUCLEOTIDE SEQUENCE [LARGE SCALE GENOMIC DNA]</scope>
    <source>
        <strain evidence="13 14">DSM 15123</strain>
    </source>
</reference>
<dbReference type="GO" id="GO:0005737">
    <property type="term" value="C:cytoplasm"/>
    <property type="evidence" value="ECO:0007669"/>
    <property type="project" value="UniProtKB-SubCell"/>
</dbReference>
<evidence type="ECO:0000259" key="12">
    <source>
        <dbReference type="SMART" id="SM00986"/>
    </source>
</evidence>
<comment type="catalytic activity">
    <reaction evidence="1 9 11">
        <text>Hydrolyzes single-stranded DNA or mismatched double-stranded DNA and polynucleotides, releasing free uracil.</text>
        <dbReference type="EC" id="3.2.2.27"/>
    </reaction>
</comment>
<keyword evidence="14" id="KW-1185">Reference proteome</keyword>
<evidence type="ECO:0000256" key="10">
    <source>
        <dbReference type="PROSITE-ProRule" id="PRU10072"/>
    </source>
</evidence>
<keyword evidence="9" id="KW-0963">Cytoplasm</keyword>
<comment type="subcellular location">
    <subcellularLocation>
        <location evidence="9">Cytoplasm</location>
    </subcellularLocation>
</comment>
<dbReference type="NCBIfam" id="NF003589">
    <property type="entry name" value="PRK05254.1-2"/>
    <property type="match status" value="1"/>
</dbReference>
<evidence type="ECO:0000256" key="11">
    <source>
        <dbReference type="RuleBase" id="RU003780"/>
    </source>
</evidence>
<dbReference type="GO" id="GO:0097510">
    <property type="term" value="P:base-excision repair, AP site formation via deaminated base removal"/>
    <property type="evidence" value="ECO:0007669"/>
    <property type="project" value="TreeGrafter"/>
</dbReference>
<dbReference type="Proteomes" id="UP000199531">
    <property type="component" value="Unassembled WGS sequence"/>
</dbReference>
<accession>A0A1H8HTU0</accession>
<keyword evidence="7 9" id="KW-0378">Hydrolase</keyword>
<dbReference type="NCBIfam" id="NF003591">
    <property type="entry name" value="PRK05254.1-4"/>
    <property type="match status" value="1"/>
</dbReference>
<dbReference type="AlphaFoldDB" id="A0A1H8HTU0"/>
<dbReference type="SMART" id="SM00987">
    <property type="entry name" value="UreE_C"/>
    <property type="match status" value="1"/>
</dbReference>
<name>A0A1H8HTU0_9BURK</name>
<dbReference type="PANTHER" id="PTHR11264:SF0">
    <property type="entry name" value="URACIL-DNA GLYCOSYLASE"/>
    <property type="match status" value="1"/>
</dbReference>
<dbReference type="FunFam" id="3.40.470.10:FF:000001">
    <property type="entry name" value="Uracil-DNA glycosylase"/>
    <property type="match status" value="1"/>
</dbReference>
<evidence type="ECO:0000256" key="8">
    <source>
        <dbReference type="ARBA" id="ARBA00023204"/>
    </source>
</evidence>
<dbReference type="GO" id="GO:0004844">
    <property type="term" value="F:uracil DNA N-glycosylase activity"/>
    <property type="evidence" value="ECO:0007669"/>
    <property type="project" value="UniProtKB-UniRule"/>
</dbReference>
<comment type="similarity">
    <text evidence="3 9 11">Belongs to the uracil-DNA glycosylase (UDG) superfamily. UNG family.</text>
</comment>
<dbReference type="HAMAP" id="MF_00148">
    <property type="entry name" value="UDG"/>
    <property type="match status" value="1"/>
</dbReference>
<keyword evidence="6 9" id="KW-0227">DNA damage</keyword>
<comment type="function">
    <text evidence="2 9 11">Excises uracil residues from the DNA which can arise as a result of misincorporation of dUMP residues by DNA polymerase or due to deamination of cytosine.</text>
</comment>
<evidence type="ECO:0000313" key="14">
    <source>
        <dbReference type="Proteomes" id="UP000199531"/>
    </source>
</evidence>
<evidence type="ECO:0000313" key="13">
    <source>
        <dbReference type="EMBL" id="SEN59582.1"/>
    </source>
</evidence>
<dbReference type="InterPro" id="IPR005122">
    <property type="entry name" value="Uracil-DNA_glycosylase-like"/>
</dbReference>
<organism evidence="13 14">
    <name type="scientific">Brachymonas denitrificans DSM 15123</name>
    <dbReference type="NCBI Taxonomy" id="1121117"/>
    <lineage>
        <taxon>Bacteria</taxon>
        <taxon>Pseudomonadati</taxon>
        <taxon>Pseudomonadota</taxon>
        <taxon>Betaproteobacteria</taxon>
        <taxon>Burkholderiales</taxon>
        <taxon>Comamonadaceae</taxon>
        <taxon>Brachymonas</taxon>
    </lineage>
</organism>
<evidence type="ECO:0000256" key="3">
    <source>
        <dbReference type="ARBA" id="ARBA00008184"/>
    </source>
</evidence>
<dbReference type="PROSITE" id="PS00130">
    <property type="entry name" value="U_DNA_GLYCOSYLASE"/>
    <property type="match status" value="1"/>
</dbReference>
<evidence type="ECO:0000256" key="1">
    <source>
        <dbReference type="ARBA" id="ARBA00001400"/>
    </source>
</evidence>
<dbReference type="SMART" id="SM00986">
    <property type="entry name" value="UDG"/>
    <property type="match status" value="1"/>
</dbReference>
<gene>
    <name evidence="9" type="primary">ung</name>
    <name evidence="13" type="ORF">SAMN02745977_01599</name>
</gene>
<evidence type="ECO:0000256" key="6">
    <source>
        <dbReference type="ARBA" id="ARBA00022763"/>
    </source>
</evidence>
<dbReference type="PANTHER" id="PTHR11264">
    <property type="entry name" value="URACIL-DNA GLYCOSYLASE"/>
    <property type="match status" value="1"/>
</dbReference>
<dbReference type="NCBIfam" id="NF003592">
    <property type="entry name" value="PRK05254.1-5"/>
    <property type="match status" value="1"/>
</dbReference>
<dbReference type="Gene3D" id="3.40.470.10">
    <property type="entry name" value="Uracil-DNA glycosylase-like domain"/>
    <property type="match status" value="1"/>
</dbReference>
<evidence type="ECO:0000256" key="2">
    <source>
        <dbReference type="ARBA" id="ARBA00002631"/>
    </source>
</evidence>
<dbReference type="Pfam" id="PF03167">
    <property type="entry name" value="UDG"/>
    <property type="match status" value="1"/>
</dbReference>
<proteinExistence type="inferred from homology"/>
<dbReference type="NCBIfam" id="TIGR00628">
    <property type="entry name" value="ung"/>
    <property type="match status" value="1"/>
</dbReference>
<keyword evidence="8 9" id="KW-0234">DNA repair</keyword>
<dbReference type="NCBIfam" id="NF003588">
    <property type="entry name" value="PRK05254.1-1"/>
    <property type="match status" value="1"/>
</dbReference>
<feature type="domain" description="Uracil-DNA glycosylase-like" evidence="12">
    <location>
        <begin position="79"/>
        <end position="240"/>
    </location>
</feature>
<dbReference type="CDD" id="cd10027">
    <property type="entry name" value="UDG-F1-like"/>
    <property type="match status" value="1"/>
</dbReference>
<protein>
    <recommendedName>
        <fullName evidence="5 9">Uracil-DNA glycosylase</fullName>
        <shortName evidence="9">UDG</shortName>
        <ecNumber evidence="4 9">3.2.2.27</ecNumber>
    </recommendedName>
</protein>
<evidence type="ECO:0000256" key="4">
    <source>
        <dbReference type="ARBA" id="ARBA00012030"/>
    </source>
</evidence>
<dbReference type="STRING" id="1121117.SAMN02745977_01599"/>
<dbReference type="InterPro" id="IPR036895">
    <property type="entry name" value="Uracil-DNA_glycosylase-like_sf"/>
</dbReference>
<dbReference type="SUPFAM" id="SSF52141">
    <property type="entry name" value="Uracil-DNA glycosylase-like"/>
    <property type="match status" value="1"/>
</dbReference>
<evidence type="ECO:0000256" key="7">
    <source>
        <dbReference type="ARBA" id="ARBA00022801"/>
    </source>
</evidence>
<dbReference type="InterPro" id="IPR002043">
    <property type="entry name" value="UDG_fam1"/>
</dbReference>
<sequence>MVAQGVPAGCFSLFRRYIMRDMEHLITSPAETALHTWHEAIGAEKQQPYFQQLWQRVKQARTEGQTIYPPASDVFSAFTATEFDQVRVVILGQDPYHNVGQAHGLAFSVRPEVDIPPSLQNIYKELAEDIPGFVIPGHGYLQHWAEQGVLLLNAVLTVRAGQAHSHANWGWETFTDRVVRQLNEHRQGLVFMLWGSHAQKKGAFIDRKRHLVLQAPHPSPLSAYRGFFGCRHFSRANAWLQQQGLAPIDWQV</sequence>
<feature type="active site" description="Proton acceptor" evidence="9 10">
    <location>
        <position position="94"/>
    </location>
</feature>
<dbReference type="EMBL" id="FOCW01000003">
    <property type="protein sequence ID" value="SEN59582.1"/>
    <property type="molecule type" value="Genomic_DNA"/>
</dbReference>
<evidence type="ECO:0000256" key="9">
    <source>
        <dbReference type="HAMAP-Rule" id="MF_00148"/>
    </source>
</evidence>
<dbReference type="InterPro" id="IPR018085">
    <property type="entry name" value="Ura-DNA_Glyclase_AS"/>
</dbReference>
<dbReference type="EC" id="3.2.2.27" evidence="4 9"/>